<dbReference type="InterPro" id="IPR023214">
    <property type="entry name" value="HAD_sf"/>
</dbReference>
<dbReference type="PANTHER" id="PTHR43434:SF1">
    <property type="entry name" value="PHOSPHOGLYCOLATE PHOSPHATASE"/>
    <property type="match status" value="1"/>
</dbReference>
<dbReference type="SFLD" id="SFLDS00003">
    <property type="entry name" value="Haloacid_Dehalogenase"/>
    <property type="match status" value="1"/>
</dbReference>
<dbReference type="GO" id="GO:0005829">
    <property type="term" value="C:cytosol"/>
    <property type="evidence" value="ECO:0007669"/>
    <property type="project" value="TreeGrafter"/>
</dbReference>
<evidence type="ECO:0000313" key="5">
    <source>
        <dbReference type="EMBL" id="SJZ29811.1"/>
    </source>
</evidence>
<dbReference type="RefSeq" id="WP_078932198.1">
    <property type="nucleotide sequence ID" value="NZ_FUWG01000002.1"/>
</dbReference>
<proteinExistence type="inferred from homology"/>
<protein>
    <recommendedName>
        <fullName evidence="4">phosphoglycolate phosphatase</fullName>
        <ecNumber evidence="4">3.1.3.18</ecNumber>
    </recommendedName>
</protein>
<evidence type="ECO:0000313" key="6">
    <source>
        <dbReference type="Proteomes" id="UP000190423"/>
    </source>
</evidence>
<sequence length="216" mass="24008">MKYKLVIFDMDGTILDTLEDLADATNYALHQNGFSERTIDEIRRFVGNGIIKLIERACPENTPDEVRENVRRSFVSYYGEHCADHTKPYEGIPELLQKLRVAGIKCAVDSNKPDFAVKELCSRYFNGLFDFALGSREGCKNKPDAGAVNEIISLLGIDKTEAIFIGDSDVDVQTAFNAGIQCIGVEWGFRGRKFLLEHGAHITVKNTGELSTILGV</sequence>
<dbReference type="SFLD" id="SFLDG01135">
    <property type="entry name" value="C1.5.6:_HAD__Beta-PGM__Phospha"/>
    <property type="match status" value="1"/>
</dbReference>
<reference evidence="5 6" key="1">
    <citation type="submission" date="2017-02" db="EMBL/GenBank/DDBJ databases">
        <authorList>
            <person name="Peterson S.W."/>
        </authorList>
    </citation>
    <scope>NUCLEOTIDE SEQUENCE [LARGE SCALE GENOMIC DNA]</scope>
    <source>
        <strain evidence="5 6">ATCC BAA-908</strain>
    </source>
</reference>
<evidence type="ECO:0000256" key="1">
    <source>
        <dbReference type="ARBA" id="ARBA00000830"/>
    </source>
</evidence>
<dbReference type="InterPro" id="IPR050155">
    <property type="entry name" value="HAD-like_hydrolase_sf"/>
</dbReference>
<dbReference type="Pfam" id="PF13419">
    <property type="entry name" value="HAD_2"/>
    <property type="match status" value="1"/>
</dbReference>
<dbReference type="InterPro" id="IPR023198">
    <property type="entry name" value="PGP-like_dom2"/>
</dbReference>
<organism evidence="5 6">
    <name type="scientific">Treponema porcinum</name>
    <dbReference type="NCBI Taxonomy" id="261392"/>
    <lineage>
        <taxon>Bacteria</taxon>
        <taxon>Pseudomonadati</taxon>
        <taxon>Spirochaetota</taxon>
        <taxon>Spirochaetia</taxon>
        <taxon>Spirochaetales</taxon>
        <taxon>Treponemataceae</taxon>
        <taxon>Treponema</taxon>
    </lineage>
</organism>
<dbReference type="GO" id="GO:0008967">
    <property type="term" value="F:phosphoglycolate phosphatase activity"/>
    <property type="evidence" value="ECO:0007669"/>
    <property type="project" value="UniProtKB-EC"/>
</dbReference>
<dbReference type="Proteomes" id="UP000190423">
    <property type="component" value="Unassembled WGS sequence"/>
</dbReference>
<dbReference type="EC" id="3.1.3.18" evidence="4"/>
<dbReference type="PANTHER" id="PTHR43434">
    <property type="entry name" value="PHOSPHOGLYCOLATE PHOSPHATASE"/>
    <property type="match status" value="1"/>
</dbReference>
<accession>A0A1T4JI61</accession>
<dbReference type="SFLD" id="SFLDG01129">
    <property type="entry name" value="C1.5:_HAD__Beta-PGM__Phosphata"/>
    <property type="match status" value="1"/>
</dbReference>
<evidence type="ECO:0000256" key="4">
    <source>
        <dbReference type="ARBA" id="ARBA00013078"/>
    </source>
</evidence>
<dbReference type="OrthoDB" id="9807630at2"/>
<dbReference type="InterPro" id="IPR041492">
    <property type="entry name" value="HAD_2"/>
</dbReference>
<dbReference type="GeneID" id="78315606"/>
<dbReference type="SUPFAM" id="SSF56784">
    <property type="entry name" value="HAD-like"/>
    <property type="match status" value="1"/>
</dbReference>
<gene>
    <name evidence="5" type="ORF">SAMN02745149_00284</name>
</gene>
<keyword evidence="6" id="KW-1185">Reference proteome</keyword>
<evidence type="ECO:0000256" key="2">
    <source>
        <dbReference type="ARBA" id="ARBA00004818"/>
    </source>
</evidence>
<evidence type="ECO:0000256" key="3">
    <source>
        <dbReference type="ARBA" id="ARBA00006171"/>
    </source>
</evidence>
<comment type="similarity">
    <text evidence="3">Belongs to the HAD-like hydrolase superfamily. CbbY/CbbZ/Gph/YieH family.</text>
</comment>
<dbReference type="STRING" id="261392.SAMN02745149_00284"/>
<dbReference type="AlphaFoldDB" id="A0A1T4JI61"/>
<dbReference type="NCBIfam" id="TIGR01549">
    <property type="entry name" value="HAD-SF-IA-v1"/>
    <property type="match status" value="1"/>
</dbReference>
<dbReference type="InterPro" id="IPR036412">
    <property type="entry name" value="HAD-like_sf"/>
</dbReference>
<dbReference type="PRINTS" id="PR00413">
    <property type="entry name" value="HADHALOGNASE"/>
</dbReference>
<name>A0A1T4JI61_TREPO</name>
<dbReference type="EMBL" id="FUWG01000002">
    <property type="protein sequence ID" value="SJZ29811.1"/>
    <property type="molecule type" value="Genomic_DNA"/>
</dbReference>
<dbReference type="Gene3D" id="3.40.50.1000">
    <property type="entry name" value="HAD superfamily/HAD-like"/>
    <property type="match status" value="1"/>
</dbReference>
<dbReference type="InterPro" id="IPR006439">
    <property type="entry name" value="HAD-SF_hydro_IA"/>
</dbReference>
<dbReference type="GO" id="GO:0006281">
    <property type="term" value="P:DNA repair"/>
    <property type="evidence" value="ECO:0007669"/>
    <property type="project" value="TreeGrafter"/>
</dbReference>
<dbReference type="Gene3D" id="1.10.150.240">
    <property type="entry name" value="Putative phosphatase, domain 2"/>
    <property type="match status" value="1"/>
</dbReference>
<comment type="pathway">
    <text evidence="2">Organic acid metabolism; glycolate biosynthesis; glycolate from 2-phosphoglycolate: step 1/1.</text>
</comment>
<comment type="catalytic activity">
    <reaction evidence="1">
        <text>2-phosphoglycolate + H2O = glycolate + phosphate</text>
        <dbReference type="Rhea" id="RHEA:14369"/>
        <dbReference type="ChEBI" id="CHEBI:15377"/>
        <dbReference type="ChEBI" id="CHEBI:29805"/>
        <dbReference type="ChEBI" id="CHEBI:43474"/>
        <dbReference type="ChEBI" id="CHEBI:58033"/>
        <dbReference type="EC" id="3.1.3.18"/>
    </reaction>
</comment>